<name>A0A0J1DG72_ACIBA</name>
<gene>
    <name evidence="2" type="ORF">T630_2669</name>
</gene>
<keyword evidence="1" id="KW-1133">Transmembrane helix</keyword>
<accession>A0A0J1DG72</accession>
<organism evidence="2 3">
    <name type="scientific">Acinetobacter baumannii MRSN 3527</name>
    <dbReference type="NCBI Taxonomy" id="1409923"/>
    <lineage>
        <taxon>Bacteria</taxon>
        <taxon>Pseudomonadati</taxon>
        <taxon>Pseudomonadota</taxon>
        <taxon>Gammaproteobacteria</taxon>
        <taxon>Moraxellales</taxon>
        <taxon>Moraxellaceae</taxon>
        <taxon>Acinetobacter</taxon>
        <taxon>Acinetobacter calcoaceticus/baumannii complex</taxon>
    </lineage>
</organism>
<protein>
    <submittedName>
        <fullName evidence="2">Lysis protein S domain protein</fullName>
    </submittedName>
</protein>
<evidence type="ECO:0000313" key="2">
    <source>
        <dbReference type="EMBL" id="KLT91153.1"/>
    </source>
</evidence>
<keyword evidence="1" id="KW-0472">Membrane</keyword>
<dbReference type="InterPro" id="IPR032124">
    <property type="entry name" value="Phage_F116_holin"/>
</dbReference>
<comment type="caution">
    <text evidence="2">The sequence shown here is derived from an EMBL/GenBank/DDBJ whole genome shotgun (WGS) entry which is preliminary data.</text>
</comment>
<dbReference type="Proteomes" id="UP000036122">
    <property type="component" value="Unassembled WGS sequence"/>
</dbReference>
<reference evidence="2 3" key="1">
    <citation type="submission" date="2014-07" db="EMBL/GenBank/DDBJ databases">
        <authorList>
            <person name="Harkins D.M."/>
            <person name="Lesho E."/>
            <person name="Waterman P.E."/>
            <person name="Chan A."/>
            <person name="Fouts D.E."/>
        </authorList>
    </citation>
    <scope>NUCLEOTIDE SEQUENCE [LARGE SCALE GENOMIC DNA]</scope>
    <source>
        <strain evidence="2 3">MRSN 3527</strain>
    </source>
</reference>
<feature type="transmembrane region" description="Helical" evidence="1">
    <location>
        <begin position="42"/>
        <end position="61"/>
    </location>
</feature>
<dbReference type="PATRIC" id="fig|1409923.3.peg.822"/>
<evidence type="ECO:0000256" key="1">
    <source>
        <dbReference type="SAM" id="Phobius"/>
    </source>
</evidence>
<proteinExistence type="predicted"/>
<dbReference type="RefSeq" id="WP_000999700.1">
    <property type="nucleotide sequence ID" value="NZ_JPHZ01000007.1"/>
</dbReference>
<dbReference type="AlphaFoldDB" id="A0A0J1DG72"/>
<keyword evidence="1" id="KW-0812">Transmembrane</keyword>
<dbReference type="Pfam" id="PF16082">
    <property type="entry name" value="Phage_holin_2_4"/>
    <property type="match status" value="1"/>
</dbReference>
<dbReference type="EMBL" id="JPHZ01000007">
    <property type="protein sequence ID" value="KLT91153.1"/>
    <property type="molecule type" value="Genomic_DNA"/>
</dbReference>
<sequence>MNDQTNSVVGAAASTAAATATKFTYGYVVGGSLIGVIGKIDWAVVFSILIGIATFLTNLYFKKRDDKRKDEIHELQTKQYELTKKRLEGGSDDKRTD</sequence>
<evidence type="ECO:0000313" key="3">
    <source>
        <dbReference type="Proteomes" id="UP000036122"/>
    </source>
</evidence>